<dbReference type="InterPro" id="IPR012854">
    <property type="entry name" value="Cu_amine_oxidase-like_N"/>
</dbReference>
<dbReference type="RefSeq" id="WP_344908712.1">
    <property type="nucleotide sequence ID" value="NZ_BAAAYO010000006.1"/>
</dbReference>
<dbReference type="Gene3D" id="3.30.457.10">
    <property type="entry name" value="Copper amine oxidase-like, N-terminal domain"/>
    <property type="match status" value="1"/>
</dbReference>
<feature type="domain" description="Copper amine oxidase-like N-terminal" evidence="3">
    <location>
        <begin position="51"/>
        <end position="157"/>
    </location>
</feature>
<gene>
    <name evidence="4" type="ORF">ACFFNY_29010</name>
</gene>
<evidence type="ECO:0000313" key="4">
    <source>
        <dbReference type="EMBL" id="MFB9755638.1"/>
    </source>
</evidence>
<feature type="compositionally biased region" description="Basic and acidic residues" evidence="1">
    <location>
        <begin position="160"/>
        <end position="190"/>
    </location>
</feature>
<keyword evidence="2" id="KW-0732">Signal</keyword>
<feature type="chain" id="PRO_5047380502" evidence="2">
    <location>
        <begin position="25"/>
        <end position="541"/>
    </location>
</feature>
<dbReference type="InterPro" id="IPR036582">
    <property type="entry name" value="Mao_N_sf"/>
</dbReference>
<feature type="signal peptide" evidence="2">
    <location>
        <begin position="1"/>
        <end position="24"/>
    </location>
</feature>
<evidence type="ECO:0000259" key="3">
    <source>
        <dbReference type="Pfam" id="PF07833"/>
    </source>
</evidence>
<evidence type="ECO:0000256" key="2">
    <source>
        <dbReference type="SAM" id="SignalP"/>
    </source>
</evidence>
<comment type="caution">
    <text evidence="4">The sequence shown here is derived from an EMBL/GenBank/DDBJ whole genome shotgun (WGS) entry which is preliminary data.</text>
</comment>
<evidence type="ECO:0000313" key="5">
    <source>
        <dbReference type="Proteomes" id="UP001589619"/>
    </source>
</evidence>
<proteinExistence type="predicted"/>
<keyword evidence="5" id="KW-1185">Reference proteome</keyword>
<dbReference type="Proteomes" id="UP001589619">
    <property type="component" value="Unassembled WGS sequence"/>
</dbReference>
<organism evidence="4 5">
    <name type="scientific">Paenibacillus hodogayensis</name>
    <dbReference type="NCBI Taxonomy" id="279208"/>
    <lineage>
        <taxon>Bacteria</taxon>
        <taxon>Bacillati</taxon>
        <taxon>Bacillota</taxon>
        <taxon>Bacilli</taxon>
        <taxon>Bacillales</taxon>
        <taxon>Paenibacillaceae</taxon>
        <taxon>Paenibacillus</taxon>
    </lineage>
</organism>
<feature type="region of interest" description="Disordered" evidence="1">
    <location>
        <begin position="160"/>
        <end position="194"/>
    </location>
</feature>
<sequence>MNKQGTLGFALAIGLLLGGNAAYAEKGLTPTTDARKVSSVTIVLNSRTALVDGQALVLPVEPTRIGDTTMVPIRAISEALGANVEWLGDENAIAIRYEDFRLRLVIGSLTASVGDRTESLEQPAQIVNESTMVPLRFIAENLDKDVQFDAAAGTITIMSKRQEESPSQHESPAKDAAKQAANESEKELAKNVHATRTKLDPIRMEALIDMKDMNADLRNIAIRPRSIVTDKAGSVYVLFGQDRAVGLLKYDAKTKRVEVLLDKFDSRFNFSYTELLKGKREFPYTNLAPETLYYDESSDSVYLLAYNTNATYNQTGEAFYKSSISSVVYRIVPGGTIEMVTHGDYGSLVPSGSNFLLAEGKQVYFSDIVHGQIYTSEAGGSAIPLAPIDKSEGGAKLAATFKEGSIYYLDLVSRKLHEVNPTNGDTRLVTKLDDENLRFAAAVGGKFYVADYERMYELDTDGKLTPYVTLGDVNQPDERGEWQETKNSNGSVMRVPISGSMQRVSDFGMYTVKADGNIVLSREGAQPPLRIIRLYEETKRP</sequence>
<name>A0ABV5W573_9BACL</name>
<dbReference type="Pfam" id="PF07833">
    <property type="entry name" value="Cu_amine_oxidN1"/>
    <property type="match status" value="1"/>
</dbReference>
<reference evidence="4 5" key="1">
    <citation type="submission" date="2024-09" db="EMBL/GenBank/DDBJ databases">
        <authorList>
            <person name="Sun Q."/>
            <person name="Mori K."/>
        </authorList>
    </citation>
    <scope>NUCLEOTIDE SEQUENCE [LARGE SCALE GENOMIC DNA]</scope>
    <source>
        <strain evidence="4 5">JCM 12520</strain>
    </source>
</reference>
<accession>A0ABV5W573</accession>
<protein>
    <submittedName>
        <fullName evidence="4">Copper amine oxidase N-terminal domain-containing protein</fullName>
    </submittedName>
</protein>
<dbReference type="SUPFAM" id="SSF63825">
    <property type="entry name" value="YWTD domain"/>
    <property type="match status" value="1"/>
</dbReference>
<dbReference type="SUPFAM" id="SSF55383">
    <property type="entry name" value="Copper amine oxidase, domain N"/>
    <property type="match status" value="1"/>
</dbReference>
<evidence type="ECO:0000256" key="1">
    <source>
        <dbReference type="SAM" id="MobiDB-lite"/>
    </source>
</evidence>
<dbReference type="EMBL" id="JBHMAG010000018">
    <property type="protein sequence ID" value="MFB9755638.1"/>
    <property type="molecule type" value="Genomic_DNA"/>
</dbReference>